<evidence type="ECO:0000259" key="12">
    <source>
        <dbReference type="PROSITE" id="PS51195"/>
    </source>
</evidence>
<comment type="caution">
    <text evidence="13">The sequence shown here is derived from an EMBL/GenBank/DDBJ whole genome shotgun (WGS) entry which is preliminary data.</text>
</comment>
<evidence type="ECO:0000256" key="9">
    <source>
        <dbReference type="SAM" id="MobiDB-lite"/>
    </source>
</evidence>
<evidence type="ECO:0000256" key="1">
    <source>
        <dbReference type="ARBA" id="ARBA00012552"/>
    </source>
</evidence>
<feature type="region of interest" description="Disordered" evidence="9">
    <location>
        <begin position="533"/>
        <end position="620"/>
    </location>
</feature>
<dbReference type="GO" id="GO:0005524">
    <property type="term" value="F:ATP binding"/>
    <property type="evidence" value="ECO:0007669"/>
    <property type="project" value="UniProtKB-KW"/>
</dbReference>
<dbReference type="OrthoDB" id="196131at2759"/>
<keyword evidence="14" id="KW-1185">Reference proteome</keyword>
<sequence>MEIIIFTMYIIKKVYDLLNRLYYIINIFRFSRDRDQGRGRRGGTIRTGTSRGGSDNGRGHIASRFATLGRGSASNVRGGLKGKQPGGGLRKVNWDLRTLEPLRKDFYIEHPAVRNRSNEEVSQFRENAEITVKGENVPNPVQYFEEGNFPPYVMEGIRRQGYSQPTPIQAQGWPIALSGRDLVAIAQTGSGKTLGYILPAIVHIIHQPRLSNGDGPIVLVLAPTRELAQQIQEVANSFGETAAVRNTCIFGGAPKGPQAHDLERGIEICIATPGRLIDFLERGTTNLRRCTYLVLDEADRMLDMGFEPQIRKIIEQIRPDRQVLMWSATWPKEVRALAEDFLTDYVHLNIGSLTLSANHNITQIIDVCHEYEKDSKLNRLLQEIGTEKENKTIIFVETKRKVDDITRNIRRDGWQAVSIHGDKNQQERDHVLQEFRSGRAPILVATDVAARGLDVDDVKYVINFDYPSSSEDYIHRIGRTGRRRQTGTAYAFFTSHNMKHAGDLIEVLREAGQNVNPRLSEMAEMAKAGNFSGRGAKRFGTSAGNGIERGSGRRGNNDGRGRGGSDYNNYSSMKQSSSLGQQSTAYGYSTQRSYGQGSMPQNYGGGDNYGSAYPYRGTTY</sequence>
<keyword evidence="3 8" id="KW-0378">Hydrolase</keyword>
<dbReference type="PROSITE" id="PS51194">
    <property type="entry name" value="HELICASE_CTER"/>
    <property type="match status" value="1"/>
</dbReference>
<accession>A0A0J7KWX6</accession>
<evidence type="ECO:0000256" key="6">
    <source>
        <dbReference type="ARBA" id="ARBA00047984"/>
    </source>
</evidence>
<evidence type="ECO:0000256" key="4">
    <source>
        <dbReference type="ARBA" id="ARBA00022806"/>
    </source>
</evidence>
<dbReference type="SMART" id="SM00490">
    <property type="entry name" value="HELICc"/>
    <property type="match status" value="1"/>
</dbReference>
<feature type="short sequence motif" description="Q motif" evidence="7">
    <location>
        <begin position="142"/>
        <end position="170"/>
    </location>
</feature>
<protein>
    <recommendedName>
        <fullName evidence="1">RNA helicase</fullName>
        <ecNumber evidence="1">3.6.4.13</ecNumber>
    </recommendedName>
</protein>
<dbReference type="SMART" id="SM00487">
    <property type="entry name" value="DEXDc"/>
    <property type="match status" value="1"/>
</dbReference>
<reference evidence="13 14" key="1">
    <citation type="submission" date="2015-04" db="EMBL/GenBank/DDBJ databases">
        <title>Lasius niger genome sequencing.</title>
        <authorList>
            <person name="Konorov E.A."/>
            <person name="Nikitin M.A."/>
            <person name="Kirill M.V."/>
            <person name="Chang P."/>
        </authorList>
    </citation>
    <scope>NUCLEOTIDE SEQUENCE [LARGE SCALE GENOMIC DNA]</scope>
    <source>
        <tissue evidence="13">Whole</tissue>
    </source>
</reference>
<evidence type="ECO:0000256" key="7">
    <source>
        <dbReference type="PROSITE-ProRule" id="PRU00552"/>
    </source>
</evidence>
<dbReference type="InterPro" id="IPR014014">
    <property type="entry name" value="RNA_helicase_DEAD_Q_motif"/>
</dbReference>
<dbReference type="InterPro" id="IPR027417">
    <property type="entry name" value="P-loop_NTPase"/>
</dbReference>
<evidence type="ECO:0000259" key="10">
    <source>
        <dbReference type="PROSITE" id="PS51192"/>
    </source>
</evidence>
<dbReference type="GO" id="GO:0003676">
    <property type="term" value="F:nucleic acid binding"/>
    <property type="evidence" value="ECO:0007669"/>
    <property type="project" value="InterPro"/>
</dbReference>
<dbReference type="InterPro" id="IPR011545">
    <property type="entry name" value="DEAD/DEAH_box_helicase_dom"/>
</dbReference>
<evidence type="ECO:0000256" key="3">
    <source>
        <dbReference type="ARBA" id="ARBA00022801"/>
    </source>
</evidence>
<comment type="catalytic activity">
    <reaction evidence="6">
        <text>ATP + H2O = ADP + phosphate + H(+)</text>
        <dbReference type="Rhea" id="RHEA:13065"/>
        <dbReference type="ChEBI" id="CHEBI:15377"/>
        <dbReference type="ChEBI" id="CHEBI:15378"/>
        <dbReference type="ChEBI" id="CHEBI:30616"/>
        <dbReference type="ChEBI" id="CHEBI:43474"/>
        <dbReference type="ChEBI" id="CHEBI:456216"/>
        <dbReference type="EC" id="3.6.4.13"/>
    </reaction>
</comment>
<dbReference type="Pfam" id="PF00271">
    <property type="entry name" value="Helicase_C"/>
    <property type="match status" value="1"/>
</dbReference>
<dbReference type="PROSITE" id="PS51192">
    <property type="entry name" value="HELICASE_ATP_BIND_1"/>
    <property type="match status" value="1"/>
</dbReference>
<gene>
    <name evidence="13" type="ORF">RF55_5015</name>
</gene>
<organism evidence="13 14">
    <name type="scientific">Lasius niger</name>
    <name type="common">Black garden ant</name>
    <dbReference type="NCBI Taxonomy" id="67767"/>
    <lineage>
        <taxon>Eukaryota</taxon>
        <taxon>Metazoa</taxon>
        <taxon>Ecdysozoa</taxon>
        <taxon>Arthropoda</taxon>
        <taxon>Hexapoda</taxon>
        <taxon>Insecta</taxon>
        <taxon>Pterygota</taxon>
        <taxon>Neoptera</taxon>
        <taxon>Endopterygota</taxon>
        <taxon>Hymenoptera</taxon>
        <taxon>Apocrita</taxon>
        <taxon>Aculeata</taxon>
        <taxon>Formicoidea</taxon>
        <taxon>Formicidae</taxon>
        <taxon>Formicinae</taxon>
        <taxon>Lasius</taxon>
        <taxon>Lasius</taxon>
    </lineage>
</organism>
<dbReference type="Gene3D" id="3.40.50.300">
    <property type="entry name" value="P-loop containing nucleotide triphosphate hydrolases"/>
    <property type="match status" value="2"/>
</dbReference>
<keyword evidence="2 8" id="KW-0547">Nucleotide-binding</keyword>
<dbReference type="EC" id="3.6.4.13" evidence="1"/>
<evidence type="ECO:0000256" key="2">
    <source>
        <dbReference type="ARBA" id="ARBA00022741"/>
    </source>
</evidence>
<evidence type="ECO:0000259" key="11">
    <source>
        <dbReference type="PROSITE" id="PS51194"/>
    </source>
</evidence>
<dbReference type="PaxDb" id="67767-A0A0J7KWX6"/>
<feature type="compositionally biased region" description="Polar residues" evidence="9">
    <location>
        <begin position="571"/>
        <end position="601"/>
    </location>
</feature>
<feature type="domain" description="DEAD-box RNA helicase Q" evidence="12">
    <location>
        <begin position="142"/>
        <end position="170"/>
    </location>
</feature>
<dbReference type="Proteomes" id="UP000036403">
    <property type="component" value="Unassembled WGS sequence"/>
</dbReference>
<dbReference type="SUPFAM" id="SSF52540">
    <property type="entry name" value="P-loop containing nucleoside triphosphate hydrolases"/>
    <property type="match status" value="1"/>
</dbReference>
<dbReference type="STRING" id="67767.A0A0J7KWX6"/>
<feature type="region of interest" description="Disordered" evidence="9">
    <location>
        <begin position="35"/>
        <end position="60"/>
    </location>
</feature>
<dbReference type="AlphaFoldDB" id="A0A0J7KWX6"/>
<keyword evidence="5 8" id="KW-0067">ATP-binding</keyword>
<dbReference type="GO" id="GO:0003724">
    <property type="term" value="F:RNA helicase activity"/>
    <property type="evidence" value="ECO:0007669"/>
    <property type="project" value="UniProtKB-EC"/>
</dbReference>
<comment type="similarity">
    <text evidence="8">Belongs to the DEAD box helicase family.</text>
</comment>
<dbReference type="GO" id="GO:0016787">
    <property type="term" value="F:hydrolase activity"/>
    <property type="evidence" value="ECO:0007669"/>
    <property type="project" value="UniProtKB-KW"/>
</dbReference>
<feature type="domain" description="Helicase ATP-binding" evidence="10">
    <location>
        <begin position="173"/>
        <end position="348"/>
    </location>
</feature>
<evidence type="ECO:0000313" key="13">
    <source>
        <dbReference type="EMBL" id="KMQ94816.1"/>
    </source>
</evidence>
<feature type="domain" description="Helicase C-terminal" evidence="11">
    <location>
        <begin position="376"/>
        <end position="523"/>
    </location>
</feature>
<dbReference type="InterPro" id="IPR001650">
    <property type="entry name" value="Helicase_C-like"/>
</dbReference>
<evidence type="ECO:0000256" key="5">
    <source>
        <dbReference type="ARBA" id="ARBA00022840"/>
    </source>
</evidence>
<dbReference type="FunFam" id="3.40.50.300:FF:000008">
    <property type="entry name" value="ATP-dependent RNA helicase RhlB"/>
    <property type="match status" value="1"/>
</dbReference>
<dbReference type="GO" id="GO:0031047">
    <property type="term" value="P:regulatory ncRNA-mediated gene silencing"/>
    <property type="evidence" value="ECO:0007669"/>
    <property type="project" value="UniProtKB-ARBA"/>
</dbReference>
<dbReference type="InterPro" id="IPR014001">
    <property type="entry name" value="Helicase_ATP-bd"/>
</dbReference>
<dbReference type="EMBL" id="LBMM01002449">
    <property type="protein sequence ID" value="KMQ94816.1"/>
    <property type="molecule type" value="Genomic_DNA"/>
</dbReference>
<dbReference type="FunFam" id="3.40.50.300:FF:000079">
    <property type="entry name" value="probable ATP-dependent RNA helicase DDX17"/>
    <property type="match status" value="1"/>
</dbReference>
<name>A0A0J7KWX6_LASNI</name>
<dbReference type="Pfam" id="PF00270">
    <property type="entry name" value="DEAD"/>
    <property type="match status" value="1"/>
</dbReference>
<dbReference type="PROSITE" id="PS51195">
    <property type="entry name" value="Q_MOTIF"/>
    <property type="match status" value="1"/>
</dbReference>
<keyword evidence="4 8" id="KW-0347">Helicase</keyword>
<dbReference type="PANTHER" id="PTHR47958">
    <property type="entry name" value="ATP-DEPENDENT RNA HELICASE DBP3"/>
    <property type="match status" value="1"/>
</dbReference>
<dbReference type="CDD" id="cd18787">
    <property type="entry name" value="SF2_C_DEAD"/>
    <property type="match status" value="1"/>
</dbReference>
<proteinExistence type="inferred from homology"/>
<evidence type="ECO:0000313" key="14">
    <source>
        <dbReference type="Proteomes" id="UP000036403"/>
    </source>
</evidence>
<dbReference type="PROSITE" id="PS00039">
    <property type="entry name" value="DEAD_ATP_HELICASE"/>
    <property type="match status" value="1"/>
</dbReference>
<evidence type="ECO:0000256" key="8">
    <source>
        <dbReference type="RuleBase" id="RU000492"/>
    </source>
</evidence>
<dbReference type="InterPro" id="IPR000629">
    <property type="entry name" value="RNA-helicase_DEAD-box_CS"/>
</dbReference>